<dbReference type="Pfam" id="PF08531">
    <property type="entry name" value="Bac_rhamnosid_N"/>
    <property type="match status" value="1"/>
</dbReference>
<dbReference type="InterPro" id="IPR012341">
    <property type="entry name" value="6hp_glycosidase-like_sf"/>
</dbReference>
<evidence type="ECO:0000313" key="9">
    <source>
        <dbReference type="EMBL" id="MBM2621998.1"/>
    </source>
</evidence>
<dbReference type="SUPFAM" id="SSF48208">
    <property type="entry name" value="Six-hairpin glycosidases"/>
    <property type="match status" value="1"/>
</dbReference>
<name>A0ABS2ARM4_9ACTN</name>
<evidence type="ECO:0000259" key="7">
    <source>
        <dbReference type="Pfam" id="PF17389"/>
    </source>
</evidence>
<dbReference type="Pfam" id="PF17389">
    <property type="entry name" value="Bac_rhamnosid6H"/>
    <property type="match status" value="1"/>
</dbReference>
<evidence type="ECO:0000313" key="10">
    <source>
        <dbReference type="Proteomes" id="UP000632138"/>
    </source>
</evidence>
<dbReference type="InterPro" id="IPR035398">
    <property type="entry name" value="Bac_rhamnosid_C"/>
</dbReference>
<comment type="caution">
    <text evidence="9">The sequence shown here is derived from an EMBL/GenBank/DDBJ whole genome shotgun (WGS) entry which is preliminary data.</text>
</comment>
<organism evidence="9 10">
    <name type="scientific">Paractinoplanes ovalisporus</name>
    <dbReference type="NCBI Taxonomy" id="2810368"/>
    <lineage>
        <taxon>Bacteria</taxon>
        <taxon>Bacillati</taxon>
        <taxon>Actinomycetota</taxon>
        <taxon>Actinomycetes</taxon>
        <taxon>Micromonosporales</taxon>
        <taxon>Micromonosporaceae</taxon>
        <taxon>Paractinoplanes</taxon>
    </lineage>
</organism>
<dbReference type="InterPro" id="IPR035396">
    <property type="entry name" value="Bac_rhamnosid6H"/>
</dbReference>
<dbReference type="PIRSF" id="PIRSF010631">
    <property type="entry name" value="A-rhamnsds"/>
    <property type="match status" value="1"/>
</dbReference>
<dbReference type="Pfam" id="PF25788">
    <property type="entry name" value="Ig_Rha78A_N"/>
    <property type="match status" value="1"/>
</dbReference>
<keyword evidence="10" id="KW-1185">Reference proteome</keyword>
<dbReference type="InterPro" id="IPR013737">
    <property type="entry name" value="Bac_rhamnosid_N"/>
</dbReference>
<feature type="domain" description="Alpha-L-rhamnosidase six-hairpin glycosidase" evidence="7">
    <location>
        <begin position="402"/>
        <end position="761"/>
    </location>
</feature>
<dbReference type="Gene3D" id="2.60.120.260">
    <property type="entry name" value="Galactose-binding domain-like"/>
    <property type="match status" value="2"/>
</dbReference>
<evidence type="ECO:0000259" key="5">
    <source>
        <dbReference type="Pfam" id="PF05592"/>
    </source>
</evidence>
<proteinExistence type="predicted"/>
<sequence length="844" mass="93035">MRVRVEHLDQPFGLDVRRPRLSWQLPPGASRQTAYELRLDDGTLTGPIPGDGTVLMPWPGRDLTSRERRRVWVRVWTDRGLSDWSEPAELEAGLLEPSDWVAQWISPYEIEVGEPGFRRVHRLRGEVSLNRPVATARLYATALGLYELHLNGRRVGDLELTPGYTEYGTRIQVQTYDVTPLLRPGVNRLEALLADGWFRGQVGMLRSHNQFGDRTAFLAQVHIDHSDGSTTVCGTGPSWVSSPTAMTADLIEGQTTSDAAESAETPVVPTGHGFDRLVSSPAPPVRAIREIRPIAVRGNVFDLGENVNGRVRVRNPARTPLTLTHAEALGPDGDVTTDHLRPADVPFIEHELRAGQVDRVETAGVFEPRFTTHGFRYVRAQGSALTPDDLTGVVVHTDLRPTGGFACDDERLNRLHEAAVRSFLGNACDIPTDCPTRERAGWTGDWQLYAPVATFSHDVAGFSVKWLRDLAAGQWENGVVGNMAPMPPAERTGFLRNLNGSAGWGDAIVLVPWEMFQEYGDRDLLAEMWPAMTRWLNYVSRTASAQRHPSRTGAPAPHERFLWDTGFHWGEWLVPGEDMSDFAAFAAADKSDVATAYFARTARVAARIAGLLGFSEQAAQWAEVSDGARSAWQAEFVTPAGDVRPETQANLVRALAFDLVPAELRRRTADRLAKLIRDNGTHLSTGFLATPDLLPVLADAGHLDVAYDLLLQTTPPSWLTMIERGATTVWERWEGIDTNGIPHDSLNHYSKGAVIGFLHRYTAGLQRLTPTWRRFRVHPHPGGGLTSASAWHETPHGRASVEWTLTDGSFVLKATVPPGCEAEVVLPDGDTHKAGPGTHHFEQG</sequence>
<dbReference type="Proteomes" id="UP000632138">
    <property type="component" value="Unassembled WGS sequence"/>
</dbReference>
<evidence type="ECO:0000259" key="6">
    <source>
        <dbReference type="Pfam" id="PF08531"/>
    </source>
</evidence>
<dbReference type="Gene3D" id="2.60.420.10">
    <property type="entry name" value="Maltose phosphorylase, domain 3"/>
    <property type="match status" value="1"/>
</dbReference>
<dbReference type="InterPro" id="IPR016007">
    <property type="entry name" value="Alpha_rhamnosid"/>
</dbReference>
<gene>
    <name evidence="9" type="ORF">JIG36_41500</name>
</gene>
<evidence type="ECO:0000256" key="1">
    <source>
        <dbReference type="ARBA" id="ARBA00001445"/>
    </source>
</evidence>
<feature type="domain" description="Alpha-L-rhamnosidase C-terminal" evidence="8">
    <location>
        <begin position="764"/>
        <end position="835"/>
    </location>
</feature>
<feature type="domain" description="Bacterial alpha-L-rhamnosidase N-terminal" evidence="6">
    <location>
        <begin position="133"/>
        <end position="248"/>
    </location>
</feature>
<evidence type="ECO:0000256" key="4">
    <source>
        <dbReference type="SAM" id="MobiDB-lite"/>
    </source>
</evidence>
<reference evidence="9 10" key="1">
    <citation type="submission" date="2021-01" db="EMBL/GenBank/DDBJ databases">
        <title>Actinoplanes sp. nov. LDG1-06 isolated from lichen.</title>
        <authorList>
            <person name="Saeng-In P."/>
            <person name="Phongsopitanun W."/>
            <person name="Kanchanasin P."/>
            <person name="Yuki M."/>
            <person name="Kudo T."/>
            <person name="Ohkuma M."/>
            <person name="Tanasupawat S."/>
        </authorList>
    </citation>
    <scope>NUCLEOTIDE SEQUENCE [LARGE SCALE GENOMIC DNA]</scope>
    <source>
        <strain evidence="9 10">LDG1-06</strain>
    </source>
</reference>
<dbReference type="InterPro" id="IPR008928">
    <property type="entry name" value="6-hairpin_glycosidase_sf"/>
</dbReference>
<dbReference type="Gene3D" id="2.60.40.10">
    <property type="entry name" value="Immunoglobulins"/>
    <property type="match status" value="1"/>
</dbReference>
<feature type="domain" description="Alpha-L-rhamnosidase concanavalin-like" evidence="5">
    <location>
        <begin position="300"/>
        <end position="396"/>
    </location>
</feature>
<comment type="catalytic activity">
    <reaction evidence="1">
        <text>Hydrolysis of terminal non-reducing alpha-L-rhamnose residues in alpha-L-rhamnosides.</text>
        <dbReference type="EC" id="3.2.1.40"/>
    </reaction>
</comment>
<dbReference type="Pfam" id="PF05592">
    <property type="entry name" value="Bac_rhamnosid"/>
    <property type="match status" value="1"/>
</dbReference>
<dbReference type="InterPro" id="IPR008902">
    <property type="entry name" value="Rhamnosid_concanavalin"/>
</dbReference>
<dbReference type="PANTHER" id="PTHR33307">
    <property type="entry name" value="ALPHA-RHAMNOSIDASE (EUROFUNG)"/>
    <property type="match status" value="1"/>
</dbReference>
<evidence type="ECO:0000256" key="2">
    <source>
        <dbReference type="ARBA" id="ARBA00012652"/>
    </source>
</evidence>
<accession>A0ABS2ARM4</accession>
<dbReference type="InterPro" id="IPR013783">
    <property type="entry name" value="Ig-like_fold"/>
</dbReference>
<keyword evidence="3 9" id="KW-0378">Hydrolase</keyword>
<dbReference type="GO" id="GO:0016787">
    <property type="term" value="F:hydrolase activity"/>
    <property type="evidence" value="ECO:0007669"/>
    <property type="project" value="UniProtKB-KW"/>
</dbReference>
<dbReference type="PANTHER" id="PTHR33307:SF6">
    <property type="entry name" value="ALPHA-RHAMNOSIDASE (EUROFUNG)-RELATED"/>
    <property type="match status" value="1"/>
</dbReference>
<feature type="region of interest" description="Disordered" evidence="4">
    <location>
        <begin position="256"/>
        <end position="278"/>
    </location>
</feature>
<dbReference type="EMBL" id="JAENHP010000023">
    <property type="protein sequence ID" value="MBM2621998.1"/>
    <property type="molecule type" value="Genomic_DNA"/>
</dbReference>
<dbReference type="Gene3D" id="1.50.10.10">
    <property type="match status" value="1"/>
</dbReference>
<dbReference type="EC" id="3.2.1.40" evidence="2"/>
<evidence type="ECO:0000256" key="3">
    <source>
        <dbReference type="ARBA" id="ARBA00022801"/>
    </source>
</evidence>
<dbReference type="RefSeq" id="WP_203382220.1">
    <property type="nucleotide sequence ID" value="NZ_JAENHP010000023.1"/>
</dbReference>
<evidence type="ECO:0000259" key="8">
    <source>
        <dbReference type="Pfam" id="PF17390"/>
    </source>
</evidence>
<protein>
    <recommendedName>
        <fullName evidence="2">alpha-L-rhamnosidase</fullName>
        <ecNumber evidence="2">3.2.1.40</ecNumber>
    </recommendedName>
</protein>
<dbReference type="Pfam" id="PF17390">
    <property type="entry name" value="Bac_rhamnosid_C"/>
    <property type="match status" value="1"/>
</dbReference>